<accession>A0AB36TI08</accession>
<evidence type="ECO:0000256" key="4">
    <source>
        <dbReference type="ARBA" id="ARBA00023277"/>
    </source>
</evidence>
<keyword evidence="8" id="KW-0812">Transmembrane</keyword>
<evidence type="ECO:0000256" key="5">
    <source>
        <dbReference type="ARBA" id="ARBA00023295"/>
    </source>
</evidence>
<keyword evidence="6" id="KW-0624">Polysaccharide degradation</keyword>
<evidence type="ECO:0000256" key="3">
    <source>
        <dbReference type="ARBA" id="ARBA00023001"/>
    </source>
</evidence>
<dbReference type="GO" id="GO:0005576">
    <property type="term" value="C:extracellular region"/>
    <property type="evidence" value="ECO:0007669"/>
    <property type="project" value="TreeGrafter"/>
</dbReference>
<evidence type="ECO:0000313" key="11">
    <source>
        <dbReference type="Proteomes" id="UP000223596"/>
    </source>
</evidence>
<evidence type="ECO:0000256" key="1">
    <source>
        <dbReference type="ARBA" id="ARBA00005641"/>
    </source>
</evidence>
<dbReference type="Pfam" id="PF00150">
    <property type="entry name" value="Cellulase"/>
    <property type="match status" value="1"/>
</dbReference>
<comment type="similarity">
    <text evidence="1 7">Belongs to the glycosyl hydrolase 5 (cellulase A) family.</text>
</comment>
<feature type="transmembrane region" description="Helical" evidence="8">
    <location>
        <begin position="94"/>
        <end position="114"/>
    </location>
</feature>
<proteinExistence type="inferred from homology"/>
<sequence length="561" mass="64865">MKCRYMDYLINCELDSLPNEKSEKINKHISTCMDCRNYLGALMISKKYIAKEPEMDKYFYMRVINAIDPDRYKKSKLTFKILSSLERLKPAFKASLGTLAVFVAVALLITGGIFDNLGNWIAKSSNNRSNTGETTNLTFLRTDGQNIVTGTGEIFHIRGVTLTNNFWGNWVNGESEKLQSQGMDPIIRPLVQDAWVLTDDDFERIKDLGCNTVLYDINYQLFAEDNPNREENLKKLKEHIRRFSSMDIYTAVMLMAPPGLDSINDAYEKYKHGSERIKSVFEDDTYYEQWVEMWKYLAEELKDFKGVAGYGLINQPRAPSESEGGIGIFRERLNNVCREIRKIDKNHIIFVPEYNSREANPGESYWNEKTNSYVIDNGEQGIIWERGLVKVDSSNVVYLFHFFEPYNFVNDGVGDFDAESLEAQVRKRYEWAKNVGRAPLLTEYGISRVNSVDKRVQWLETVHDIFDKYGISASYFQYKNAVGAFINVKTGFNALYGEYVSWDSEIGLNPFYFVNEHVATSAKENHFDEALKEYYLKGKNLKKISILDNQPILETLQNFWK</sequence>
<organism evidence="10 11">
    <name type="scientific">Acetivibrio thermocellus AD2</name>
    <dbReference type="NCBI Taxonomy" id="1138384"/>
    <lineage>
        <taxon>Bacteria</taxon>
        <taxon>Bacillati</taxon>
        <taxon>Bacillota</taxon>
        <taxon>Clostridia</taxon>
        <taxon>Eubacteriales</taxon>
        <taxon>Oscillospiraceae</taxon>
        <taxon>Acetivibrio</taxon>
    </lineage>
</organism>
<evidence type="ECO:0000313" key="10">
    <source>
        <dbReference type="EMBL" id="PFH03529.1"/>
    </source>
</evidence>
<evidence type="ECO:0000256" key="8">
    <source>
        <dbReference type="SAM" id="Phobius"/>
    </source>
</evidence>
<reference evidence="10 11" key="1">
    <citation type="submission" date="2017-09" db="EMBL/GenBank/DDBJ databases">
        <title>Evaluation of Pacific Biosciences Sequencing Technology to Finishing C. thermocellum Genome Sequences.</title>
        <authorList>
            <person name="Brown S."/>
        </authorList>
    </citation>
    <scope>NUCLEOTIDE SEQUENCE [LARGE SCALE GENOMIC DNA]</scope>
    <source>
        <strain evidence="10 11">AD2</strain>
    </source>
</reference>
<dbReference type="GO" id="GO:0008422">
    <property type="term" value="F:beta-glucosidase activity"/>
    <property type="evidence" value="ECO:0007669"/>
    <property type="project" value="TreeGrafter"/>
</dbReference>
<protein>
    <submittedName>
        <fullName evidence="10">Cellulase (Glycosyl hydrolase family 5)</fullName>
    </submittedName>
</protein>
<dbReference type="InterPro" id="IPR017853">
    <property type="entry name" value="GH"/>
</dbReference>
<dbReference type="InterPro" id="IPR001547">
    <property type="entry name" value="Glyco_hydro_5"/>
</dbReference>
<feature type="domain" description="Glycoside hydrolase family 5" evidence="9">
    <location>
        <begin position="197"/>
        <end position="480"/>
    </location>
</feature>
<evidence type="ECO:0000256" key="2">
    <source>
        <dbReference type="ARBA" id="ARBA00022801"/>
    </source>
</evidence>
<dbReference type="EMBL" id="PDBW01000001">
    <property type="protein sequence ID" value="PFH03529.1"/>
    <property type="molecule type" value="Genomic_DNA"/>
</dbReference>
<keyword evidence="2 7" id="KW-0378">Hydrolase</keyword>
<comment type="caution">
    <text evidence="10">The sequence shown here is derived from an EMBL/GenBank/DDBJ whole genome shotgun (WGS) entry which is preliminary data.</text>
</comment>
<dbReference type="PANTHER" id="PTHR31297:SF41">
    <property type="entry name" value="ENDOGLUCANASE, PUTATIVE (AFU_ORTHOLOGUE AFUA_5G01830)-RELATED"/>
    <property type="match status" value="1"/>
</dbReference>
<keyword evidence="8" id="KW-1133">Transmembrane helix</keyword>
<dbReference type="AlphaFoldDB" id="A0AB36TI08"/>
<dbReference type="Gene3D" id="3.20.20.80">
    <property type="entry name" value="Glycosidases"/>
    <property type="match status" value="1"/>
</dbReference>
<name>A0AB36TI08_ACETH</name>
<dbReference type="GO" id="GO:0009986">
    <property type="term" value="C:cell surface"/>
    <property type="evidence" value="ECO:0007669"/>
    <property type="project" value="TreeGrafter"/>
</dbReference>
<dbReference type="PANTHER" id="PTHR31297">
    <property type="entry name" value="GLUCAN ENDO-1,6-BETA-GLUCOSIDASE B"/>
    <property type="match status" value="1"/>
</dbReference>
<keyword evidence="5 7" id="KW-0326">Glycosidase</keyword>
<evidence type="ECO:0000256" key="6">
    <source>
        <dbReference type="ARBA" id="ARBA00023326"/>
    </source>
</evidence>
<dbReference type="SUPFAM" id="SSF51445">
    <property type="entry name" value="(Trans)glycosidases"/>
    <property type="match status" value="1"/>
</dbReference>
<dbReference type="InterPro" id="IPR050386">
    <property type="entry name" value="Glycosyl_hydrolase_5"/>
</dbReference>
<evidence type="ECO:0000259" key="9">
    <source>
        <dbReference type="Pfam" id="PF00150"/>
    </source>
</evidence>
<keyword evidence="4" id="KW-0119">Carbohydrate metabolism</keyword>
<dbReference type="RefSeq" id="WP_003517828.1">
    <property type="nucleotide sequence ID" value="NZ_CP013828.1"/>
</dbReference>
<keyword evidence="3" id="KW-0136">Cellulose degradation</keyword>
<dbReference type="Proteomes" id="UP000223596">
    <property type="component" value="Unassembled WGS sequence"/>
</dbReference>
<keyword evidence="8" id="KW-0472">Membrane</keyword>
<evidence type="ECO:0000256" key="7">
    <source>
        <dbReference type="RuleBase" id="RU361153"/>
    </source>
</evidence>
<dbReference type="GO" id="GO:0030245">
    <property type="term" value="P:cellulose catabolic process"/>
    <property type="evidence" value="ECO:0007669"/>
    <property type="project" value="UniProtKB-KW"/>
</dbReference>
<gene>
    <name evidence="10" type="ORF">M972_112340</name>
</gene>